<dbReference type="GO" id="GO:0008233">
    <property type="term" value="F:peptidase activity"/>
    <property type="evidence" value="ECO:0007669"/>
    <property type="project" value="TreeGrafter"/>
</dbReference>
<dbReference type="Gene3D" id="1.25.40.10">
    <property type="entry name" value="Tetratricopeptide repeat domain"/>
    <property type="match status" value="1"/>
</dbReference>
<sequence length="495" mass="56869">MNKFDNKILNIKKINYFIPIFLCFLFYTQNVLPQKNDIETFKKLSEYLQTYIDYKRVPSISAGVYKKGKIFWLDAKGLIDLENFVPAKNTSLYRIASITKSITAVAVMQLYEKGLIDLDAEINTYVPYFPKKKWKLTVRHILNHTGGIRSYRSEEEFNSKMFYSTTRDAVLTFANDDLLFEPGTKYNYTSLGYSLLAALIENVSKTSFENYLRRNIFEPAGMRATRVDRHRSIIYERVRGYEKSPDRRFINSPLADLSLKVAGGGLISTSEDLLLFVKALLEEKLISKSTLQMMISPTILKTSQRINYGFGFSLADPSDTLKWFGHEGRGTGFSSGLMIIPDEDLAAVYLINIRDRNLGNPARDLINITKGQNVLVTKTLADYLFDKYNSFGIDSLIVEFNRLYDMQNSEFNLGVDECVFVGNALTDINRITDAIRYLRILNRRIPNNFLVLKSLGDVYTKDKNDGLALRYYREALLLKPDDSYVKNMIDKLTKK</sequence>
<dbReference type="EMBL" id="DSVI01000004">
    <property type="protein sequence ID" value="HGT46887.1"/>
    <property type="molecule type" value="Genomic_DNA"/>
</dbReference>
<dbReference type="InterPro" id="IPR012338">
    <property type="entry name" value="Beta-lactam/transpept-like"/>
</dbReference>
<dbReference type="AlphaFoldDB" id="A0A832G797"/>
<dbReference type="Gene3D" id="3.40.710.10">
    <property type="entry name" value="DD-peptidase/beta-lactamase superfamily"/>
    <property type="match status" value="1"/>
</dbReference>
<dbReference type="PANTHER" id="PTHR46520">
    <property type="entry name" value="SERINE BETA-LACTAMASE-LIKE PROTEIN LACTB, MITOCHONDRIAL"/>
    <property type="match status" value="1"/>
</dbReference>
<name>A0A832G797_9BACT</name>
<dbReference type="InterPro" id="IPR011990">
    <property type="entry name" value="TPR-like_helical_dom_sf"/>
</dbReference>
<feature type="repeat" description="TPR" evidence="1">
    <location>
        <begin position="449"/>
        <end position="482"/>
    </location>
</feature>
<keyword evidence="1" id="KW-0802">TPR repeat</keyword>
<keyword evidence="3" id="KW-0378">Hydrolase</keyword>
<dbReference type="GO" id="GO:0019216">
    <property type="term" value="P:regulation of lipid metabolic process"/>
    <property type="evidence" value="ECO:0007669"/>
    <property type="project" value="TreeGrafter"/>
</dbReference>
<evidence type="ECO:0000256" key="1">
    <source>
        <dbReference type="PROSITE-ProRule" id="PRU00339"/>
    </source>
</evidence>
<protein>
    <submittedName>
        <fullName evidence="3">Class A beta-lactamase-related serine hydrolase</fullName>
    </submittedName>
</protein>
<reference evidence="3" key="1">
    <citation type="journal article" date="2020" name="mSystems">
        <title>Genome- and Community-Level Interaction Insights into Carbon Utilization and Element Cycling Functions of Hydrothermarchaeota in Hydrothermal Sediment.</title>
        <authorList>
            <person name="Zhou Z."/>
            <person name="Liu Y."/>
            <person name="Xu W."/>
            <person name="Pan J."/>
            <person name="Luo Z.H."/>
            <person name="Li M."/>
        </authorList>
    </citation>
    <scope>NUCLEOTIDE SEQUENCE [LARGE SCALE GENOMIC DNA]</scope>
    <source>
        <strain evidence="3">SpSt-500</strain>
    </source>
</reference>
<accession>A0A832G797</accession>
<dbReference type="GO" id="GO:0006508">
    <property type="term" value="P:proteolysis"/>
    <property type="evidence" value="ECO:0007669"/>
    <property type="project" value="TreeGrafter"/>
</dbReference>
<comment type="caution">
    <text evidence="3">The sequence shown here is derived from an EMBL/GenBank/DDBJ whole genome shotgun (WGS) entry which is preliminary data.</text>
</comment>
<dbReference type="PANTHER" id="PTHR46520:SF1">
    <property type="entry name" value="SERINE BETA-LACTAMASE-LIKE PROTEIN LACTB, MITOCHONDRIAL"/>
    <property type="match status" value="1"/>
</dbReference>
<gene>
    <name evidence="3" type="ORF">ENS56_02510</name>
</gene>
<dbReference type="InterPro" id="IPR001466">
    <property type="entry name" value="Beta-lactam-related"/>
</dbReference>
<dbReference type="SUPFAM" id="SSF56601">
    <property type="entry name" value="beta-lactamase/transpeptidase-like"/>
    <property type="match status" value="1"/>
</dbReference>
<feature type="domain" description="Beta-lactamase-related" evidence="2">
    <location>
        <begin position="47"/>
        <end position="357"/>
    </location>
</feature>
<dbReference type="SUPFAM" id="SSF48452">
    <property type="entry name" value="TPR-like"/>
    <property type="match status" value="1"/>
</dbReference>
<evidence type="ECO:0000313" key="3">
    <source>
        <dbReference type="EMBL" id="HGT46887.1"/>
    </source>
</evidence>
<dbReference type="InterPro" id="IPR019734">
    <property type="entry name" value="TPR_rpt"/>
</dbReference>
<evidence type="ECO:0000259" key="2">
    <source>
        <dbReference type="Pfam" id="PF00144"/>
    </source>
</evidence>
<proteinExistence type="predicted"/>
<dbReference type="Pfam" id="PF00144">
    <property type="entry name" value="Beta-lactamase"/>
    <property type="match status" value="1"/>
</dbReference>
<dbReference type="PROSITE" id="PS50005">
    <property type="entry name" value="TPR"/>
    <property type="match status" value="1"/>
</dbReference>
<organism evidence="3">
    <name type="scientific">Ignavibacterium album</name>
    <dbReference type="NCBI Taxonomy" id="591197"/>
    <lineage>
        <taxon>Bacteria</taxon>
        <taxon>Pseudomonadati</taxon>
        <taxon>Ignavibacteriota</taxon>
        <taxon>Ignavibacteria</taxon>
        <taxon>Ignavibacteriales</taxon>
        <taxon>Ignavibacteriaceae</taxon>
        <taxon>Ignavibacterium</taxon>
    </lineage>
</organism>
<dbReference type="InterPro" id="IPR052794">
    <property type="entry name" value="Mito_Ser_Protease_LACTB"/>
</dbReference>